<dbReference type="GO" id="GO:0005634">
    <property type="term" value="C:nucleus"/>
    <property type="evidence" value="ECO:0007669"/>
    <property type="project" value="TreeGrafter"/>
</dbReference>
<dbReference type="FunFam" id="1.25.40.990:FF:000001">
    <property type="entry name" value="26S proteasome non-ATPase regulatory subunit"/>
    <property type="match status" value="1"/>
</dbReference>
<gene>
    <name evidence="8" type="primary">LOC112691772</name>
</gene>
<dbReference type="InterPro" id="IPR000717">
    <property type="entry name" value="PCI_dom"/>
</dbReference>
<protein>
    <recommendedName>
        <fullName evidence="2">26S proteasome non-ATPase regulatory subunit 8</fullName>
    </recommendedName>
    <alternativeName>
        <fullName evidence="5">26S proteasome regulatory subunit RPN12</fullName>
    </alternativeName>
</protein>
<dbReference type="GO" id="GO:0043161">
    <property type="term" value="P:proteasome-mediated ubiquitin-dependent protein catabolic process"/>
    <property type="evidence" value="ECO:0007669"/>
    <property type="project" value="TreeGrafter"/>
</dbReference>
<dbReference type="Gene3D" id="1.25.40.990">
    <property type="match status" value="1"/>
</dbReference>
<evidence type="ECO:0000259" key="6">
    <source>
        <dbReference type="PROSITE" id="PS50250"/>
    </source>
</evidence>
<evidence type="ECO:0000256" key="1">
    <source>
        <dbReference type="ARBA" id="ARBA00009627"/>
    </source>
</evidence>
<organism evidence="7 8">
    <name type="scientific">Sipha flava</name>
    <name type="common">yellow sugarcane aphid</name>
    <dbReference type="NCBI Taxonomy" id="143950"/>
    <lineage>
        <taxon>Eukaryota</taxon>
        <taxon>Metazoa</taxon>
        <taxon>Ecdysozoa</taxon>
        <taxon>Arthropoda</taxon>
        <taxon>Hexapoda</taxon>
        <taxon>Insecta</taxon>
        <taxon>Pterygota</taxon>
        <taxon>Neoptera</taxon>
        <taxon>Paraneoptera</taxon>
        <taxon>Hemiptera</taxon>
        <taxon>Sternorrhyncha</taxon>
        <taxon>Aphidomorpha</taxon>
        <taxon>Aphidoidea</taxon>
        <taxon>Aphididae</taxon>
        <taxon>Sipha</taxon>
    </lineage>
</organism>
<dbReference type="GeneID" id="112691772"/>
<dbReference type="Pfam" id="PF10075">
    <property type="entry name" value="CSN8_PSD8_EIF3K"/>
    <property type="match status" value="1"/>
</dbReference>
<evidence type="ECO:0000256" key="2">
    <source>
        <dbReference type="ARBA" id="ARBA00014939"/>
    </source>
</evidence>
<comment type="similarity">
    <text evidence="1">Belongs to the proteasome subunit S14 family.</text>
</comment>
<dbReference type="Proteomes" id="UP000694846">
    <property type="component" value="Unplaced"/>
</dbReference>
<dbReference type="GO" id="GO:0005829">
    <property type="term" value="C:cytosol"/>
    <property type="evidence" value="ECO:0007669"/>
    <property type="project" value="TreeGrafter"/>
</dbReference>
<dbReference type="OrthoDB" id="409122at2759"/>
<dbReference type="PROSITE" id="PS50250">
    <property type="entry name" value="PCI"/>
    <property type="match status" value="1"/>
</dbReference>
<name>A0A8B8GH80_9HEMI</name>
<dbReference type="InterPro" id="IPR033464">
    <property type="entry name" value="CSN8_PSD8_EIF3K"/>
</dbReference>
<accession>A0A8B8GH80</accession>
<dbReference type="RefSeq" id="XP_025421951.1">
    <property type="nucleotide sequence ID" value="XM_025566166.1"/>
</dbReference>
<evidence type="ECO:0000256" key="5">
    <source>
        <dbReference type="ARBA" id="ARBA00078986"/>
    </source>
</evidence>
<dbReference type="InterPro" id="IPR006746">
    <property type="entry name" value="26S_Psome_Rpn12"/>
</dbReference>
<dbReference type="PANTHER" id="PTHR12387">
    <property type="entry name" value="26S PROTEASOME NON-ATPASE REGULATORY SUBUNIT 8"/>
    <property type="match status" value="1"/>
</dbReference>
<dbReference type="AlphaFoldDB" id="A0A8B8GH80"/>
<reference evidence="8" key="1">
    <citation type="submission" date="2025-08" db="UniProtKB">
        <authorList>
            <consortium name="RefSeq"/>
        </authorList>
    </citation>
    <scope>IDENTIFICATION</scope>
    <source>
        <tissue evidence="8">Whole body</tissue>
    </source>
</reference>
<evidence type="ECO:0000256" key="3">
    <source>
        <dbReference type="ARBA" id="ARBA00022942"/>
    </source>
</evidence>
<dbReference type="PANTHER" id="PTHR12387:SF0">
    <property type="entry name" value="26S PROTEASOME NON-ATPASE REGULATORY SUBUNIT 8"/>
    <property type="match status" value="1"/>
</dbReference>
<evidence type="ECO:0000256" key="4">
    <source>
        <dbReference type="ARBA" id="ARBA00062283"/>
    </source>
</evidence>
<feature type="domain" description="PCI" evidence="6">
    <location>
        <begin position="136"/>
        <end position="309"/>
    </location>
</feature>
<sequence length="325" mass="38381">MLRFFFEPNPRSHQFEIVNVGPRTVKTAPTVVKLVCCENFDNVVCSRPIARSSRTNNIMSSFYEITNLFWTLKMEWNKTQPDFKKCNDMLMDIKIGMINHKFLPVNVEEPDLREYFFTRDILEIGVQCSVGMHDISSFERYMAQLKPYYLDYKDKILPKSLNEYHLFGLNLLFLLSQNRIADFHTELELLPFNIIQTNPYIIHSVALEQYLMEGNYNKIFESKNNVPSHTYNYFMSILFNTVRDEIAKCLQVAYKKVSIVSAMEKLNFNDINEMKEFAIKKNWMLGKDNYYVFHVEGEKDTIQPLRAEEIVSYTCQYTKDLDIIV</sequence>
<evidence type="ECO:0000313" key="7">
    <source>
        <dbReference type="Proteomes" id="UP000694846"/>
    </source>
</evidence>
<comment type="subunit">
    <text evidence="4">Component of the 19S proteasome regulatory particle complex. The 26S proteasome consists of a 20S core particle (CP) and two 19S regulatory subunits (RP). The regulatory particle is made of a lid composed of 9 subunits including PSMD8, a base containing 6 ATPases and few additional components. Interacts with DDI2. Interacts with TASOR.</text>
</comment>
<keyword evidence="7" id="KW-1185">Reference proteome</keyword>
<keyword evidence="3" id="KW-0647">Proteasome</keyword>
<evidence type="ECO:0000313" key="8">
    <source>
        <dbReference type="RefSeq" id="XP_025421951.1"/>
    </source>
</evidence>
<proteinExistence type="inferred from homology"/>
<dbReference type="GO" id="GO:0008541">
    <property type="term" value="C:proteasome regulatory particle, lid subcomplex"/>
    <property type="evidence" value="ECO:0007669"/>
    <property type="project" value="TreeGrafter"/>
</dbReference>